<dbReference type="CDD" id="cd00190">
    <property type="entry name" value="Tryp_SPc"/>
    <property type="match status" value="1"/>
</dbReference>
<dbReference type="PANTHER" id="PTHR24276:SF98">
    <property type="entry name" value="FI18310P1-RELATED"/>
    <property type="match status" value="1"/>
</dbReference>
<dbReference type="InterPro" id="IPR001254">
    <property type="entry name" value="Trypsin_dom"/>
</dbReference>
<dbReference type="PROSITE" id="PS50240">
    <property type="entry name" value="TRYPSIN_DOM"/>
    <property type="match status" value="1"/>
</dbReference>
<keyword evidence="3" id="KW-0378">Hydrolase</keyword>
<dbReference type="Proteomes" id="UP000695007">
    <property type="component" value="Unplaced"/>
</dbReference>
<evidence type="ECO:0000313" key="8">
    <source>
        <dbReference type="Proteomes" id="UP000695007"/>
    </source>
</evidence>
<reference evidence="9" key="1">
    <citation type="submission" date="2025-08" db="UniProtKB">
        <authorList>
            <consortium name="RefSeq"/>
        </authorList>
    </citation>
    <scope>IDENTIFICATION</scope>
</reference>
<proteinExistence type="inferred from homology"/>
<accession>A0AAJ6YUF5</accession>
<dbReference type="PANTHER" id="PTHR24276">
    <property type="entry name" value="POLYSERASE-RELATED"/>
    <property type="match status" value="1"/>
</dbReference>
<protein>
    <submittedName>
        <fullName evidence="9">Chymotrypsin-1-like</fullName>
    </submittedName>
</protein>
<sequence>MTYLIAVFVFALLTNGAFTRNVRIIGGEDVDTRTYPFVALFKHRDYNFPICGGAIISNNHVLTTIKCLYDEPDDFARVLVYTGMVPSESNPGNAHEIARVFNHPRFTAEDTIEEMYLHDISVVKLKRKMKFNEFQSAIQLLDRDVAENDNGFVLGWGSTTYPTLSYPTKMQKANMRIIPERLYSTYFKFLIHDTQFCALDKAEVGACKGDGGDPFVIDGKLAGLTSVVYRCAKGVPDIYTKIYYYIDFIKDIMKI</sequence>
<evidence type="ECO:0000256" key="3">
    <source>
        <dbReference type="ARBA" id="ARBA00022801"/>
    </source>
</evidence>
<dbReference type="SMART" id="SM00020">
    <property type="entry name" value="Tryp_SPc"/>
    <property type="match status" value="1"/>
</dbReference>
<dbReference type="PRINTS" id="PR00722">
    <property type="entry name" value="CHYMOTRYPSIN"/>
</dbReference>
<dbReference type="GO" id="GO:0004252">
    <property type="term" value="F:serine-type endopeptidase activity"/>
    <property type="evidence" value="ECO:0007669"/>
    <property type="project" value="InterPro"/>
</dbReference>
<keyword evidence="6" id="KW-0732">Signal</keyword>
<evidence type="ECO:0000256" key="2">
    <source>
        <dbReference type="ARBA" id="ARBA00022670"/>
    </source>
</evidence>
<dbReference type="RefSeq" id="XP_011504647.1">
    <property type="nucleotide sequence ID" value="XM_011506345.1"/>
</dbReference>
<dbReference type="InterPro" id="IPR050430">
    <property type="entry name" value="Peptidase_S1"/>
</dbReference>
<dbReference type="Gene3D" id="2.40.10.10">
    <property type="entry name" value="Trypsin-like serine proteases"/>
    <property type="match status" value="1"/>
</dbReference>
<feature type="signal peptide" evidence="6">
    <location>
        <begin position="1"/>
        <end position="19"/>
    </location>
</feature>
<dbReference type="KEGG" id="csol:105367582"/>
<evidence type="ECO:0000256" key="6">
    <source>
        <dbReference type="SAM" id="SignalP"/>
    </source>
</evidence>
<keyword evidence="4" id="KW-0720">Serine protease</keyword>
<feature type="domain" description="Peptidase S1" evidence="7">
    <location>
        <begin position="24"/>
        <end position="254"/>
    </location>
</feature>
<organism evidence="8 9">
    <name type="scientific">Ceratosolen solmsi marchali</name>
    <dbReference type="NCBI Taxonomy" id="326594"/>
    <lineage>
        <taxon>Eukaryota</taxon>
        <taxon>Metazoa</taxon>
        <taxon>Ecdysozoa</taxon>
        <taxon>Arthropoda</taxon>
        <taxon>Hexapoda</taxon>
        <taxon>Insecta</taxon>
        <taxon>Pterygota</taxon>
        <taxon>Neoptera</taxon>
        <taxon>Endopterygota</taxon>
        <taxon>Hymenoptera</taxon>
        <taxon>Apocrita</taxon>
        <taxon>Proctotrupomorpha</taxon>
        <taxon>Chalcidoidea</taxon>
        <taxon>Agaonidae</taxon>
        <taxon>Agaoninae</taxon>
        <taxon>Ceratosolen</taxon>
    </lineage>
</organism>
<dbReference type="InterPro" id="IPR009003">
    <property type="entry name" value="Peptidase_S1_PA"/>
</dbReference>
<evidence type="ECO:0000256" key="4">
    <source>
        <dbReference type="ARBA" id="ARBA00022825"/>
    </source>
</evidence>
<evidence type="ECO:0000313" key="9">
    <source>
        <dbReference type="RefSeq" id="XP_011504647.1"/>
    </source>
</evidence>
<feature type="chain" id="PRO_5042600001" evidence="6">
    <location>
        <begin position="20"/>
        <end position="255"/>
    </location>
</feature>
<evidence type="ECO:0000256" key="5">
    <source>
        <dbReference type="ARBA" id="ARBA00023157"/>
    </source>
</evidence>
<dbReference type="GO" id="GO:0006508">
    <property type="term" value="P:proteolysis"/>
    <property type="evidence" value="ECO:0007669"/>
    <property type="project" value="UniProtKB-KW"/>
</dbReference>
<comment type="similarity">
    <text evidence="1">Belongs to the peptidase S1 family.</text>
</comment>
<evidence type="ECO:0000259" key="7">
    <source>
        <dbReference type="PROSITE" id="PS50240"/>
    </source>
</evidence>
<gene>
    <name evidence="9" type="primary">LOC105367582</name>
</gene>
<name>A0AAJ6YUF5_9HYME</name>
<dbReference type="Pfam" id="PF00089">
    <property type="entry name" value="Trypsin"/>
    <property type="match status" value="1"/>
</dbReference>
<dbReference type="SUPFAM" id="SSF50494">
    <property type="entry name" value="Trypsin-like serine proteases"/>
    <property type="match status" value="1"/>
</dbReference>
<keyword evidence="8" id="KW-1185">Reference proteome</keyword>
<dbReference type="InterPro" id="IPR001314">
    <property type="entry name" value="Peptidase_S1A"/>
</dbReference>
<dbReference type="InterPro" id="IPR043504">
    <property type="entry name" value="Peptidase_S1_PA_chymotrypsin"/>
</dbReference>
<evidence type="ECO:0000256" key="1">
    <source>
        <dbReference type="ARBA" id="ARBA00007664"/>
    </source>
</evidence>
<dbReference type="GeneID" id="105367582"/>
<dbReference type="AlphaFoldDB" id="A0AAJ6YUF5"/>
<keyword evidence="2" id="KW-0645">Protease</keyword>
<keyword evidence="5" id="KW-1015">Disulfide bond</keyword>